<protein>
    <submittedName>
        <fullName evidence="2">Uncharacterized protein</fullName>
    </submittedName>
</protein>
<dbReference type="Proteomes" id="UP000823561">
    <property type="component" value="Chromosome 22"/>
</dbReference>
<feature type="region of interest" description="Disordered" evidence="1">
    <location>
        <begin position="1"/>
        <end position="76"/>
    </location>
</feature>
<organism evidence="2 3">
    <name type="scientific">Alosa alosa</name>
    <name type="common">allis shad</name>
    <dbReference type="NCBI Taxonomy" id="278164"/>
    <lineage>
        <taxon>Eukaryota</taxon>
        <taxon>Metazoa</taxon>
        <taxon>Chordata</taxon>
        <taxon>Craniata</taxon>
        <taxon>Vertebrata</taxon>
        <taxon>Euteleostomi</taxon>
        <taxon>Actinopterygii</taxon>
        <taxon>Neopterygii</taxon>
        <taxon>Teleostei</taxon>
        <taxon>Clupei</taxon>
        <taxon>Clupeiformes</taxon>
        <taxon>Clupeoidei</taxon>
        <taxon>Clupeidae</taxon>
        <taxon>Alosa</taxon>
    </lineage>
</organism>
<evidence type="ECO:0000313" key="2">
    <source>
        <dbReference type="EMBL" id="KAG5262912.1"/>
    </source>
</evidence>
<reference evidence="2" key="1">
    <citation type="submission" date="2020-10" db="EMBL/GenBank/DDBJ databases">
        <title>Chromosome-scale genome assembly of the Allis shad, Alosa alosa.</title>
        <authorList>
            <person name="Margot Z."/>
            <person name="Christophe K."/>
            <person name="Cabau C."/>
            <person name="Louis A."/>
            <person name="Berthelot C."/>
            <person name="Parey E."/>
            <person name="Roest Crollius H."/>
            <person name="Montfort J."/>
            <person name="Robinson-Rechavi M."/>
            <person name="Bucao C."/>
            <person name="Bouchez O."/>
            <person name="Gislard M."/>
            <person name="Lluch J."/>
            <person name="Milhes M."/>
            <person name="Lampietro C."/>
            <person name="Lopez Roques C."/>
            <person name="Donnadieu C."/>
            <person name="Braasch I."/>
            <person name="Desvignes T."/>
            <person name="Postlethwait J."/>
            <person name="Bobe J."/>
            <person name="Guiguen Y."/>
        </authorList>
    </citation>
    <scope>NUCLEOTIDE SEQUENCE</scope>
    <source>
        <strain evidence="2">M-15738</strain>
        <tissue evidence="2">Blood</tissue>
    </source>
</reference>
<proteinExistence type="predicted"/>
<accession>A0AAV6FPA0</accession>
<comment type="caution">
    <text evidence="2">The sequence shown here is derived from an EMBL/GenBank/DDBJ whole genome shotgun (WGS) entry which is preliminary data.</text>
</comment>
<dbReference type="AlphaFoldDB" id="A0AAV6FPA0"/>
<gene>
    <name evidence="2" type="ORF">AALO_G00280390</name>
</gene>
<evidence type="ECO:0000256" key="1">
    <source>
        <dbReference type="SAM" id="MobiDB-lite"/>
    </source>
</evidence>
<dbReference type="EMBL" id="JADWDJ010000022">
    <property type="protein sequence ID" value="KAG5262912.1"/>
    <property type="molecule type" value="Genomic_DNA"/>
</dbReference>
<evidence type="ECO:0000313" key="3">
    <source>
        <dbReference type="Proteomes" id="UP000823561"/>
    </source>
</evidence>
<feature type="compositionally biased region" description="Low complexity" evidence="1">
    <location>
        <begin position="64"/>
        <end position="76"/>
    </location>
</feature>
<feature type="compositionally biased region" description="Polar residues" evidence="1">
    <location>
        <begin position="10"/>
        <end position="48"/>
    </location>
</feature>
<sequence length="76" mass="8510">MAELEPSRSALGQWSTGSLGQKNASNPSGSKPMQSSAATRLKHLQQSSLERRSRKQREDFPKLQQGQQGQQQVFHF</sequence>
<keyword evidence="3" id="KW-1185">Reference proteome</keyword>
<name>A0AAV6FPA0_9TELE</name>